<dbReference type="PANTHER" id="PTHR23117">
    <property type="entry name" value="GUANYLATE KINASE-RELATED"/>
    <property type="match status" value="1"/>
</dbReference>
<keyword evidence="6 13" id="KW-0963">Cytoplasm</keyword>
<dbReference type="GO" id="GO:0005829">
    <property type="term" value="C:cytosol"/>
    <property type="evidence" value="ECO:0007669"/>
    <property type="project" value="TreeGrafter"/>
</dbReference>
<feature type="domain" description="Guanylate kinase-like" evidence="14">
    <location>
        <begin position="5"/>
        <end position="185"/>
    </location>
</feature>
<dbReference type="EMBL" id="JADWYR010000001">
    <property type="protein sequence ID" value="MBG9376369.1"/>
    <property type="molecule type" value="Genomic_DNA"/>
</dbReference>
<comment type="caution">
    <text evidence="15">The sequence shown here is derived from an EMBL/GenBank/DDBJ whole genome shotgun (WGS) entry which is preliminary data.</text>
</comment>
<evidence type="ECO:0000256" key="10">
    <source>
        <dbReference type="ARBA" id="ARBA00022840"/>
    </source>
</evidence>
<keyword evidence="16" id="KW-1185">Reference proteome</keyword>
<evidence type="ECO:0000256" key="4">
    <source>
        <dbReference type="ARBA" id="ARBA00012961"/>
    </source>
</evidence>
<evidence type="ECO:0000256" key="12">
    <source>
        <dbReference type="ARBA" id="ARBA00048594"/>
    </source>
</evidence>
<evidence type="ECO:0000256" key="1">
    <source>
        <dbReference type="ARBA" id="ARBA00003531"/>
    </source>
</evidence>
<dbReference type="SUPFAM" id="SSF52540">
    <property type="entry name" value="P-loop containing nucleoside triphosphate hydrolases"/>
    <property type="match status" value="1"/>
</dbReference>
<keyword evidence="9 13" id="KW-0418">Kinase</keyword>
<dbReference type="Proteomes" id="UP000628448">
    <property type="component" value="Unassembled WGS sequence"/>
</dbReference>
<dbReference type="RefSeq" id="WP_196990382.1">
    <property type="nucleotide sequence ID" value="NZ_JADWYR010000001.1"/>
</dbReference>
<dbReference type="InterPro" id="IPR017665">
    <property type="entry name" value="Guanylate_kinase"/>
</dbReference>
<dbReference type="InterPro" id="IPR008145">
    <property type="entry name" value="GK/Ca_channel_bsu"/>
</dbReference>
<dbReference type="AlphaFoldDB" id="A0A931E729"/>
<comment type="function">
    <text evidence="1 13">Essential for recycling GMP and indirectly, cGMP.</text>
</comment>
<dbReference type="FunFam" id="3.30.63.10:FF:000005">
    <property type="entry name" value="Guanylate kinase"/>
    <property type="match status" value="1"/>
</dbReference>
<evidence type="ECO:0000256" key="11">
    <source>
        <dbReference type="ARBA" id="ARBA00030128"/>
    </source>
</evidence>
<name>A0A931E729_9BACT</name>
<dbReference type="CDD" id="cd00071">
    <property type="entry name" value="GMPK"/>
    <property type="match status" value="1"/>
</dbReference>
<accession>A0A931E729</accession>
<evidence type="ECO:0000256" key="6">
    <source>
        <dbReference type="ARBA" id="ARBA00022490"/>
    </source>
</evidence>
<evidence type="ECO:0000256" key="13">
    <source>
        <dbReference type="HAMAP-Rule" id="MF_00328"/>
    </source>
</evidence>
<evidence type="ECO:0000256" key="3">
    <source>
        <dbReference type="ARBA" id="ARBA00005790"/>
    </source>
</evidence>
<dbReference type="EC" id="2.7.4.8" evidence="4 13"/>
<evidence type="ECO:0000256" key="8">
    <source>
        <dbReference type="ARBA" id="ARBA00022741"/>
    </source>
</evidence>
<comment type="catalytic activity">
    <reaction evidence="12 13">
        <text>GMP + ATP = GDP + ADP</text>
        <dbReference type="Rhea" id="RHEA:20780"/>
        <dbReference type="ChEBI" id="CHEBI:30616"/>
        <dbReference type="ChEBI" id="CHEBI:58115"/>
        <dbReference type="ChEBI" id="CHEBI:58189"/>
        <dbReference type="ChEBI" id="CHEBI:456216"/>
        <dbReference type="EC" id="2.7.4.8"/>
    </reaction>
</comment>
<keyword evidence="10 13" id="KW-0067">ATP-binding</keyword>
<proteinExistence type="inferred from homology"/>
<dbReference type="InterPro" id="IPR008144">
    <property type="entry name" value="Guanylate_kin-like_dom"/>
</dbReference>
<dbReference type="Gene3D" id="3.40.50.300">
    <property type="entry name" value="P-loop containing nucleotide triphosphate hydrolases"/>
    <property type="match status" value="1"/>
</dbReference>
<dbReference type="Pfam" id="PF00625">
    <property type="entry name" value="Guanylate_kin"/>
    <property type="match status" value="1"/>
</dbReference>
<evidence type="ECO:0000313" key="15">
    <source>
        <dbReference type="EMBL" id="MBG9376369.1"/>
    </source>
</evidence>
<dbReference type="InterPro" id="IPR027417">
    <property type="entry name" value="P-loop_NTPase"/>
</dbReference>
<feature type="binding site" evidence="13">
    <location>
        <begin position="12"/>
        <end position="19"/>
    </location>
    <ligand>
        <name>ATP</name>
        <dbReference type="ChEBI" id="CHEBI:30616"/>
    </ligand>
</feature>
<keyword evidence="7 13" id="KW-0808">Transferase</keyword>
<evidence type="ECO:0000259" key="14">
    <source>
        <dbReference type="PROSITE" id="PS50052"/>
    </source>
</evidence>
<gene>
    <name evidence="13 15" type="primary">gmk</name>
    <name evidence="15" type="ORF">I5907_09005</name>
</gene>
<comment type="similarity">
    <text evidence="3 13">Belongs to the guanylate kinase family.</text>
</comment>
<protein>
    <recommendedName>
        <fullName evidence="5 13">Guanylate kinase</fullName>
        <ecNumber evidence="4 13">2.7.4.8</ecNumber>
    </recommendedName>
    <alternativeName>
        <fullName evidence="11 13">GMP kinase</fullName>
    </alternativeName>
</protein>
<dbReference type="NCBIfam" id="TIGR03263">
    <property type="entry name" value="guanyl_kin"/>
    <property type="match status" value="1"/>
</dbReference>
<dbReference type="HAMAP" id="MF_00328">
    <property type="entry name" value="Guanylate_kinase"/>
    <property type="match status" value="1"/>
</dbReference>
<evidence type="ECO:0000313" key="16">
    <source>
        <dbReference type="Proteomes" id="UP000628448"/>
    </source>
</evidence>
<dbReference type="SMART" id="SM00072">
    <property type="entry name" value="GuKc"/>
    <property type="match status" value="1"/>
</dbReference>
<dbReference type="GO" id="GO:0004385">
    <property type="term" value="F:GMP kinase activity"/>
    <property type="evidence" value="ECO:0007669"/>
    <property type="project" value="UniProtKB-UniRule"/>
</dbReference>
<dbReference type="PROSITE" id="PS50052">
    <property type="entry name" value="GUANYLATE_KINASE_2"/>
    <property type="match status" value="1"/>
</dbReference>
<dbReference type="Gene3D" id="3.30.63.10">
    <property type="entry name" value="Guanylate Kinase phosphate binding domain"/>
    <property type="match status" value="1"/>
</dbReference>
<sequence>MANKNKLIIITAPSGAGKSSITKYLIEQFPQLTFSVSAATRSPRNYEQHGMHYYFISVEEFQQKIKDDAFIEWEMVYEGRYYGTLKSEIFRIWDEQKVPVLDIDVQGAIHVQQQFKENALSIFIEPPSIEELERRLHTRATETPETIATRLGKANYEISFRHQFNKIVVNDVLDKACAETAHIIREFLAS</sequence>
<comment type="subcellular location">
    <subcellularLocation>
        <location evidence="2 13">Cytoplasm</location>
    </subcellularLocation>
</comment>
<dbReference type="PANTHER" id="PTHR23117:SF13">
    <property type="entry name" value="GUANYLATE KINASE"/>
    <property type="match status" value="1"/>
</dbReference>
<evidence type="ECO:0000256" key="9">
    <source>
        <dbReference type="ARBA" id="ARBA00022777"/>
    </source>
</evidence>
<reference evidence="15" key="1">
    <citation type="submission" date="2020-11" db="EMBL/GenBank/DDBJ databases">
        <title>Bacterial whole genome sequence for Panacibacter sp. DH6.</title>
        <authorList>
            <person name="Le V."/>
            <person name="Ko S."/>
            <person name="Ahn C.-Y."/>
            <person name="Oh H.-M."/>
        </authorList>
    </citation>
    <scope>NUCLEOTIDE SEQUENCE</scope>
    <source>
        <strain evidence="15">DH6</strain>
    </source>
</reference>
<keyword evidence="8 13" id="KW-0547">Nucleotide-binding</keyword>
<dbReference type="GO" id="GO:0005524">
    <property type="term" value="F:ATP binding"/>
    <property type="evidence" value="ECO:0007669"/>
    <property type="project" value="UniProtKB-UniRule"/>
</dbReference>
<organism evidence="15 16">
    <name type="scientific">Panacibacter microcysteis</name>
    <dbReference type="NCBI Taxonomy" id="2793269"/>
    <lineage>
        <taxon>Bacteria</taxon>
        <taxon>Pseudomonadati</taxon>
        <taxon>Bacteroidota</taxon>
        <taxon>Chitinophagia</taxon>
        <taxon>Chitinophagales</taxon>
        <taxon>Chitinophagaceae</taxon>
        <taxon>Panacibacter</taxon>
    </lineage>
</organism>
<evidence type="ECO:0000256" key="7">
    <source>
        <dbReference type="ARBA" id="ARBA00022679"/>
    </source>
</evidence>
<evidence type="ECO:0000256" key="2">
    <source>
        <dbReference type="ARBA" id="ARBA00004496"/>
    </source>
</evidence>
<evidence type="ECO:0000256" key="5">
    <source>
        <dbReference type="ARBA" id="ARBA00016296"/>
    </source>
</evidence>